<dbReference type="PANTHER" id="PTHR13989">
    <property type="entry name" value="REPLICATION PROTEIN A-RELATED"/>
    <property type="match status" value="1"/>
</dbReference>
<organism evidence="11 12">
    <name type="scientific">Agaricus bisporus var. burnettii</name>
    <dbReference type="NCBI Taxonomy" id="192524"/>
    <lineage>
        <taxon>Eukaryota</taxon>
        <taxon>Fungi</taxon>
        <taxon>Dikarya</taxon>
        <taxon>Basidiomycota</taxon>
        <taxon>Agaricomycotina</taxon>
        <taxon>Agaricomycetes</taxon>
        <taxon>Agaricomycetidae</taxon>
        <taxon>Agaricales</taxon>
        <taxon>Agaricineae</taxon>
        <taxon>Agaricaceae</taxon>
        <taxon>Agaricus</taxon>
    </lineage>
</organism>
<evidence type="ECO:0000256" key="9">
    <source>
        <dbReference type="SAM" id="MobiDB-lite"/>
    </source>
</evidence>
<dbReference type="GO" id="GO:0003677">
    <property type="term" value="F:DNA binding"/>
    <property type="evidence" value="ECO:0007669"/>
    <property type="project" value="UniProtKB-KW"/>
</dbReference>
<dbReference type="Pfam" id="PF10451">
    <property type="entry name" value="Stn1"/>
    <property type="match status" value="1"/>
</dbReference>
<dbReference type="GO" id="GO:0005634">
    <property type="term" value="C:nucleus"/>
    <property type="evidence" value="ECO:0007669"/>
    <property type="project" value="UniProtKB-SubCell"/>
</dbReference>
<dbReference type="InterPro" id="IPR012340">
    <property type="entry name" value="NA-bd_OB-fold"/>
</dbReference>
<evidence type="ECO:0000256" key="3">
    <source>
        <dbReference type="ARBA" id="ARBA00017411"/>
    </source>
</evidence>
<evidence type="ECO:0000313" key="12">
    <source>
        <dbReference type="Proteomes" id="UP000629468"/>
    </source>
</evidence>
<evidence type="ECO:0000313" key="11">
    <source>
        <dbReference type="EMBL" id="KAF7764028.1"/>
    </source>
</evidence>
<feature type="region of interest" description="Disordered" evidence="9">
    <location>
        <begin position="403"/>
        <end position="424"/>
    </location>
</feature>
<keyword evidence="7" id="KW-0539">Nucleus</keyword>
<keyword evidence="6" id="KW-0238">DNA-binding</keyword>
<evidence type="ECO:0000256" key="8">
    <source>
        <dbReference type="ARBA" id="ARBA00030039"/>
    </source>
</evidence>
<evidence type="ECO:0000259" key="10">
    <source>
        <dbReference type="Pfam" id="PF10451"/>
    </source>
</evidence>
<feature type="region of interest" description="Disordered" evidence="9">
    <location>
        <begin position="153"/>
        <end position="178"/>
    </location>
</feature>
<proteinExistence type="predicted"/>
<feature type="compositionally biased region" description="Polar residues" evidence="9">
    <location>
        <begin position="169"/>
        <end position="178"/>
    </location>
</feature>
<dbReference type="SUPFAM" id="SSF50249">
    <property type="entry name" value="Nucleic acid-binding proteins"/>
    <property type="match status" value="1"/>
</dbReference>
<evidence type="ECO:0000256" key="2">
    <source>
        <dbReference type="ARBA" id="ARBA00004574"/>
    </source>
</evidence>
<accession>A0A8H7C627</accession>
<keyword evidence="5" id="KW-0779">Telomere</keyword>
<feature type="region of interest" description="Disordered" evidence="9">
    <location>
        <begin position="302"/>
        <end position="329"/>
    </location>
</feature>
<feature type="compositionally biased region" description="Acidic residues" evidence="9">
    <location>
        <begin position="409"/>
        <end position="424"/>
    </location>
</feature>
<reference evidence="11 12" key="1">
    <citation type="journal article" name="Sci. Rep.">
        <title>Telomere-to-telomere assembled and centromere annotated genomes of the two main subspecies of the button mushroom Agaricus bisporus reveal especially polymorphic chromosome ends.</title>
        <authorList>
            <person name="Sonnenberg A.S.M."/>
            <person name="Sedaghat-Telgerd N."/>
            <person name="Lavrijssen B."/>
            <person name="Ohm R.A."/>
            <person name="Hendrickx P.M."/>
            <person name="Scholtmeijer K."/>
            <person name="Baars J.J.P."/>
            <person name="van Peer A."/>
        </authorList>
    </citation>
    <scope>NUCLEOTIDE SEQUENCE [LARGE SCALE GENOMIC DNA]</scope>
    <source>
        <strain evidence="11 12">H119_p4</strain>
    </source>
</reference>
<dbReference type="InterPro" id="IPR040260">
    <property type="entry name" value="RFA2-like"/>
</dbReference>
<sequence>MGMDFNISYSRKMLRYDFYWLGNTPCRKAEIVGIVVGIQAYEKKIIYSVDDGTSVIDCTHASQQPEKRLEGDKASLPIELPKPIARIGGVVEVVGRVRPQYGIRVIVADAVVPSSFEMQLNHWKCVRNLHKTCYSCTDPFVIPVVSIPSVPETPRKVPGPAKEDCTSPGVASQTTTATSPVAISPVKSKFEPQSPTKLRHPSRLRSHNLTDAAFRLYIKHYINNAPQGPTASDSDSDDNIYMPIRQYTSHILDTTICKQDYKNLTSKPKTRSSASTSEGFTLSYLRRVPELSLMAKRVVKQRAREEKKLRETTSQSTSKSSSKRPVKHVKLDRAGLASKKKRLFQWAICELLRDGSIVLWDGPKRSYSGETSRVHGDASVLWKDSSTMTATNESLFSSTDISKLSSVADESESELSEPDPEEEAYMPTKPEILAAPIKNALVELALVPKRQMARRTELMGGSSKEEILGHLRRDDRWHFIGEWNITETLEYMDEEHMAWCIGNDKWIATQ</sequence>
<protein>
    <recommendedName>
        <fullName evidence="3">CST complex subunit STN1</fullName>
    </recommendedName>
    <alternativeName>
        <fullName evidence="8">Suppressor of cdc thirteen homolog</fullName>
    </alternativeName>
</protein>
<dbReference type="InterPro" id="IPR018856">
    <property type="entry name" value="Stn1_N"/>
</dbReference>
<dbReference type="AlphaFoldDB" id="A0A8H7C627"/>
<dbReference type="Gene3D" id="2.40.50.140">
    <property type="entry name" value="Nucleic acid-binding proteins"/>
    <property type="match status" value="1"/>
</dbReference>
<gene>
    <name evidence="11" type="ORF">Agabi119p4_8565</name>
</gene>
<dbReference type="EMBL" id="JABXXO010000011">
    <property type="protein sequence ID" value="KAF7764028.1"/>
    <property type="molecule type" value="Genomic_DNA"/>
</dbReference>
<evidence type="ECO:0000256" key="4">
    <source>
        <dbReference type="ARBA" id="ARBA00022454"/>
    </source>
</evidence>
<evidence type="ECO:0000256" key="6">
    <source>
        <dbReference type="ARBA" id="ARBA00023125"/>
    </source>
</evidence>
<feature type="domain" description="CST complex subunit Stn1 N-terminal" evidence="10">
    <location>
        <begin position="8"/>
        <end position="125"/>
    </location>
</feature>
<evidence type="ECO:0000256" key="7">
    <source>
        <dbReference type="ARBA" id="ARBA00023242"/>
    </source>
</evidence>
<name>A0A8H7C627_AGABI</name>
<comment type="caution">
    <text evidence="11">The sequence shown here is derived from an EMBL/GenBank/DDBJ whole genome shotgun (WGS) entry which is preliminary data.</text>
</comment>
<dbReference type="Proteomes" id="UP000629468">
    <property type="component" value="Unassembled WGS sequence"/>
</dbReference>
<keyword evidence="4" id="KW-0158">Chromosome</keyword>
<dbReference type="GO" id="GO:0000781">
    <property type="term" value="C:chromosome, telomeric region"/>
    <property type="evidence" value="ECO:0007669"/>
    <property type="project" value="UniProtKB-SubCell"/>
</dbReference>
<evidence type="ECO:0000256" key="5">
    <source>
        <dbReference type="ARBA" id="ARBA00022895"/>
    </source>
</evidence>
<feature type="compositionally biased region" description="Basic and acidic residues" evidence="9">
    <location>
        <begin position="302"/>
        <end position="311"/>
    </location>
</feature>
<dbReference type="PANTHER" id="PTHR13989:SF33">
    <property type="entry name" value="CST COMPLEX SUBUNIT STN1"/>
    <property type="match status" value="1"/>
</dbReference>
<evidence type="ECO:0000256" key="1">
    <source>
        <dbReference type="ARBA" id="ARBA00004123"/>
    </source>
</evidence>
<comment type="subcellular location">
    <subcellularLocation>
        <location evidence="2">Chromosome</location>
        <location evidence="2">Telomere</location>
    </subcellularLocation>
    <subcellularLocation>
        <location evidence="1">Nucleus</location>
    </subcellularLocation>
</comment>